<name>A0ABD3FL91_9STRA</name>
<evidence type="ECO:0000313" key="2">
    <source>
        <dbReference type="Proteomes" id="UP001632037"/>
    </source>
</evidence>
<protein>
    <submittedName>
        <fullName evidence="1">Uncharacterized protein</fullName>
    </submittedName>
</protein>
<gene>
    <name evidence="1" type="ORF">V7S43_008607</name>
</gene>
<dbReference type="EMBL" id="JBIMZQ010000017">
    <property type="protein sequence ID" value="KAL3666355.1"/>
    <property type="molecule type" value="Genomic_DNA"/>
</dbReference>
<sequence>MLVEVPRVWYKLVAAGNHKPITNAVYLPLPDWRRIKELKDAGKARHRDKLLKDIDAQDLNVYTGSSQESLGVASKIGPLGGFSSLPLLVEVPTLWYRLVNRKRETLTGVAAVFLSDMNNIEDFLLESDVAAVLCA</sequence>
<organism evidence="1 2">
    <name type="scientific">Phytophthora oleae</name>
    <dbReference type="NCBI Taxonomy" id="2107226"/>
    <lineage>
        <taxon>Eukaryota</taxon>
        <taxon>Sar</taxon>
        <taxon>Stramenopiles</taxon>
        <taxon>Oomycota</taxon>
        <taxon>Peronosporomycetes</taxon>
        <taxon>Peronosporales</taxon>
        <taxon>Peronosporaceae</taxon>
        <taxon>Phytophthora</taxon>
    </lineage>
</organism>
<accession>A0ABD3FL91</accession>
<keyword evidence="2" id="KW-1185">Reference proteome</keyword>
<dbReference type="Proteomes" id="UP001632037">
    <property type="component" value="Unassembled WGS sequence"/>
</dbReference>
<reference evidence="1 2" key="1">
    <citation type="submission" date="2024-09" db="EMBL/GenBank/DDBJ databases">
        <title>Genome sequencing and assembly of Phytophthora oleae, isolate VK10A, causative agent of rot of olive drupes.</title>
        <authorList>
            <person name="Conti Taguali S."/>
            <person name="Riolo M."/>
            <person name="La Spada F."/>
            <person name="Cacciola S.O."/>
            <person name="Dionisio G."/>
        </authorList>
    </citation>
    <scope>NUCLEOTIDE SEQUENCE [LARGE SCALE GENOMIC DNA]</scope>
    <source>
        <strain evidence="1 2">VK10A</strain>
    </source>
</reference>
<proteinExistence type="predicted"/>
<evidence type="ECO:0000313" key="1">
    <source>
        <dbReference type="EMBL" id="KAL3666355.1"/>
    </source>
</evidence>
<dbReference type="AlphaFoldDB" id="A0ABD3FL91"/>
<comment type="caution">
    <text evidence="1">The sequence shown here is derived from an EMBL/GenBank/DDBJ whole genome shotgun (WGS) entry which is preliminary data.</text>
</comment>